<evidence type="ECO:0000259" key="13">
    <source>
        <dbReference type="PROSITE" id="PS50127"/>
    </source>
</evidence>
<dbReference type="GO" id="GO:0016925">
    <property type="term" value="P:protein sumoylation"/>
    <property type="evidence" value="ECO:0007669"/>
    <property type="project" value="UniProtKB-ARBA"/>
</dbReference>
<comment type="caution">
    <text evidence="14">The sequence shown here is derived from an EMBL/GenBank/DDBJ whole genome shotgun (WGS) entry which is preliminary data.</text>
</comment>
<name>A0A8H6TUS5_MYCCL</name>
<accession>A0A8H6TUS5</accession>
<feature type="compositionally biased region" description="Basic residues" evidence="12">
    <location>
        <begin position="281"/>
        <end position="292"/>
    </location>
</feature>
<evidence type="ECO:0000256" key="7">
    <source>
        <dbReference type="ARBA" id="ARBA00023242"/>
    </source>
</evidence>
<feature type="region of interest" description="Disordered" evidence="12">
    <location>
        <begin position="217"/>
        <end position="245"/>
    </location>
</feature>
<dbReference type="SMART" id="SM00212">
    <property type="entry name" value="UBCc"/>
    <property type="match status" value="1"/>
</dbReference>
<feature type="compositionally biased region" description="Polar residues" evidence="12">
    <location>
        <begin position="217"/>
        <end position="229"/>
    </location>
</feature>
<organism evidence="14 15">
    <name type="scientific">Mycena chlorophos</name>
    <name type="common">Agaric fungus</name>
    <name type="synonym">Agaricus chlorophos</name>
    <dbReference type="NCBI Taxonomy" id="658473"/>
    <lineage>
        <taxon>Eukaryota</taxon>
        <taxon>Fungi</taxon>
        <taxon>Dikarya</taxon>
        <taxon>Basidiomycota</taxon>
        <taxon>Agaricomycotina</taxon>
        <taxon>Agaricomycetes</taxon>
        <taxon>Agaricomycetidae</taxon>
        <taxon>Agaricales</taxon>
        <taxon>Marasmiineae</taxon>
        <taxon>Mycenaceae</taxon>
        <taxon>Mycena</taxon>
    </lineage>
</organism>
<dbReference type="Gene3D" id="3.10.110.10">
    <property type="entry name" value="Ubiquitin Conjugating Enzyme"/>
    <property type="match status" value="1"/>
</dbReference>
<dbReference type="GO" id="GO:0005524">
    <property type="term" value="F:ATP binding"/>
    <property type="evidence" value="ECO:0007669"/>
    <property type="project" value="UniProtKB-KW"/>
</dbReference>
<feature type="compositionally biased region" description="Low complexity" evidence="12">
    <location>
        <begin position="267"/>
        <end position="276"/>
    </location>
</feature>
<keyword evidence="4" id="KW-0547">Nucleotide-binding</keyword>
<evidence type="ECO:0000256" key="10">
    <source>
        <dbReference type="ARBA" id="ARBA00081544"/>
    </source>
</evidence>
<evidence type="ECO:0000313" key="15">
    <source>
        <dbReference type="Proteomes" id="UP000613580"/>
    </source>
</evidence>
<dbReference type="Pfam" id="PF00179">
    <property type="entry name" value="UQ_con"/>
    <property type="match status" value="1"/>
</dbReference>
<evidence type="ECO:0000313" key="14">
    <source>
        <dbReference type="EMBL" id="KAF7323126.1"/>
    </source>
</evidence>
<dbReference type="InterPro" id="IPR016135">
    <property type="entry name" value="UBQ-conjugating_enzyme/RWD"/>
</dbReference>
<evidence type="ECO:0000256" key="4">
    <source>
        <dbReference type="ARBA" id="ARBA00022741"/>
    </source>
</evidence>
<dbReference type="GO" id="GO:0005634">
    <property type="term" value="C:nucleus"/>
    <property type="evidence" value="ECO:0007669"/>
    <property type="project" value="UniProtKB-SubCell"/>
</dbReference>
<proteinExistence type="predicted"/>
<dbReference type="GO" id="GO:0019789">
    <property type="term" value="F:SUMO transferase activity"/>
    <property type="evidence" value="ECO:0007669"/>
    <property type="project" value="UniProtKB-ARBA"/>
</dbReference>
<gene>
    <name evidence="14" type="ORF">HMN09_00092800</name>
</gene>
<evidence type="ECO:0000256" key="8">
    <source>
        <dbReference type="ARBA" id="ARBA00039165"/>
    </source>
</evidence>
<dbReference type="InterPro" id="IPR000608">
    <property type="entry name" value="UBC"/>
</dbReference>
<dbReference type="InterPro" id="IPR050113">
    <property type="entry name" value="Ub_conjugating_enzyme"/>
</dbReference>
<evidence type="ECO:0000256" key="1">
    <source>
        <dbReference type="ARBA" id="ARBA00004123"/>
    </source>
</evidence>
<dbReference type="PROSITE" id="PS50127">
    <property type="entry name" value="UBC_2"/>
    <property type="match status" value="1"/>
</dbReference>
<dbReference type="CDD" id="cd23798">
    <property type="entry name" value="UBCc_UBE2I"/>
    <property type="match status" value="1"/>
</dbReference>
<feature type="region of interest" description="Disordered" evidence="12">
    <location>
        <begin position="384"/>
        <end position="404"/>
    </location>
</feature>
<evidence type="ECO:0000256" key="6">
    <source>
        <dbReference type="ARBA" id="ARBA00022840"/>
    </source>
</evidence>
<feature type="domain" description="UBC core" evidence="13">
    <location>
        <begin position="4"/>
        <end position="159"/>
    </location>
</feature>
<reference evidence="14" key="1">
    <citation type="submission" date="2020-05" db="EMBL/GenBank/DDBJ databases">
        <title>Mycena genomes resolve the evolution of fungal bioluminescence.</title>
        <authorList>
            <person name="Tsai I.J."/>
        </authorList>
    </citation>
    <scope>NUCLEOTIDE SEQUENCE</scope>
    <source>
        <strain evidence="14">110903Hualien_Pintung</strain>
    </source>
</reference>
<dbReference type="Proteomes" id="UP000613580">
    <property type="component" value="Unassembled WGS sequence"/>
</dbReference>
<keyword evidence="5" id="KW-0833">Ubl conjugation pathway</keyword>
<feature type="active site" description="Glycyl thioester intermediate" evidence="11">
    <location>
        <position position="93"/>
    </location>
</feature>
<feature type="region of interest" description="Disordered" evidence="12">
    <location>
        <begin position="267"/>
        <end position="295"/>
    </location>
</feature>
<keyword evidence="6" id="KW-0067">ATP-binding</keyword>
<evidence type="ECO:0000256" key="2">
    <source>
        <dbReference type="ARBA" id="ARBA00004718"/>
    </source>
</evidence>
<dbReference type="EMBL" id="JACAZE010000001">
    <property type="protein sequence ID" value="KAF7323126.1"/>
    <property type="molecule type" value="Genomic_DNA"/>
</dbReference>
<keyword evidence="7" id="KW-0539">Nucleus</keyword>
<comment type="pathway">
    <text evidence="2">Protein modification; protein sumoylation.</text>
</comment>
<evidence type="ECO:0000256" key="5">
    <source>
        <dbReference type="ARBA" id="ARBA00022786"/>
    </source>
</evidence>
<dbReference type="PROSITE" id="PS00183">
    <property type="entry name" value="UBC_1"/>
    <property type="match status" value="1"/>
</dbReference>
<dbReference type="AlphaFoldDB" id="A0A8H6TUS5"/>
<evidence type="ECO:0000256" key="9">
    <source>
        <dbReference type="ARBA" id="ARBA00044296"/>
    </source>
</evidence>
<feature type="compositionally biased region" description="Polar residues" evidence="12">
    <location>
        <begin position="384"/>
        <end position="399"/>
    </location>
</feature>
<dbReference type="FunFam" id="3.10.110.10:FF:000035">
    <property type="entry name" value="SUMO-conjugating enzyme ubc9"/>
    <property type="match status" value="1"/>
</dbReference>
<dbReference type="OrthoDB" id="6600758at2759"/>
<evidence type="ECO:0000256" key="11">
    <source>
        <dbReference type="PROSITE-ProRule" id="PRU10133"/>
    </source>
</evidence>
<protein>
    <recommendedName>
        <fullName evidence="8">SUMO-conjugating enzyme UBC9</fullName>
    </recommendedName>
    <alternativeName>
        <fullName evidence="9">Ubiquitin carrier protein 9</fullName>
    </alternativeName>
    <alternativeName>
        <fullName evidence="10">Ubiquitin-conjugating enzyme E2-18 kDa</fullName>
    </alternativeName>
</protein>
<evidence type="ECO:0000256" key="3">
    <source>
        <dbReference type="ARBA" id="ARBA00022679"/>
    </source>
</evidence>
<dbReference type="GO" id="GO:0005694">
    <property type="term" value="C:chromosome"/>
    <property type="evidence" value="ECO:0007669"/>
    <property type="project" value="UniProtKB-ARBA"/>
</dbReference>
<dbReference type="PANTHER" id="PTHR24067">
    <property type="entry name" value="UBIQUITIN-CONJUGATING ENZYME E2"/>
    <property type="match status" value="1"/>
</dbReference>
<dbReference type="SUPFAM" id="SSF54495">
    <property type="entry name" value="UBC-like"/>
    <property type="match status" value="1"/>
</dbReference>
<sequence>MSGICRPRLAEERKQWRKDHPFGFYAKPTKAADGSMNLMEWEVGIPGKSGTAWEGGLFKLSMIFPEDYPSKPPKCKFTPPLFHPNVYPSGTVCLSILDEEKSWKPAITIKQILLGIQDLLDDPNVNDPAQSDAYTMFKNDKVAYDTTSLGCHYLPTRDYVVTQDSLLDLYDKLSRKAGTGYTGKRVEAGWLKYSWSETIWNLDDDADYTIFCWRQQQTPAPDGPSTSSAPADGGPTLHMHDPAAPLPAPPAYLNPAYYVFQPSRALHPSASHADSPSPRPRSTKSRKSKSSRRVAAEEEEGIVGIKAKFDKFHAENGVRTVLGSIGPVQNVRMLLKSGYRHVYVSRSFAQAHGFIPADTEGGKYGYVGLVNIGQWPITLRTASTQSEHPNAPPQSNGNASKKPKPTMMTVYLSEEQHFDVVLGRSFFERRNIQVSAIDQTEVICMDTGEKLECELVILKDGRGEIVTVT</sequence>
<keyword evidence="15" id="KW-1185">Reference proteome</keyword>
<dbReference type="InterPro" id="IPR023313">
    <property type="entry name" value="UBQ-conjugating_AS"/>
</dbReference>
<keyword evidence="3" id="KW-0808">Transferase</keyword>
<comment type="subcellular location">
    <subcellularLocation>
        <location evidence="1">Nucleus</location>
    </subcellularLocation>
</comment>
<evidence type="ECO:0000256" key="12">
    <source>
        <dbReference type="SAM" id="MobiDB-lite"/>
    </source>
</evidence>